<dbReference type="InterPro" id="IPR017441">
    <property type="entry name" value="Protein_kinase_ATP_BS"/>
</dbReference>
<dbReference type="PROSITE" id="PS50011">
    <property type="entry name" value="PROTEIN_KINASE_DOM"/>
    <property type="match status" value="1"/>
</dbReference>
<comment type="caution">
    <text evidence="8">The sequence shown here is derived from an EMBL/GenBank/DDBJ whole genome shotgun (WGS) entry which is preliminary data.</text>
</comment>
<keyword evidence="4 8" id="KW-0418">Kinase</keyword>
<feature type="non-terminal residue" evidence="8">
    <location>
        <position position="384"/>
    </location>
</feature>
<evidence type="ECO:0000256" key="5">
    <source>
        <dbReference type="ARBA" id="ARBA00022840"/>
    </source>
</evidence>
<dbReference type="GO" id="GO:0033316">
    <property type="term" value="P:meiotic spindle assembly checkpoint signaling"/>
    <property type="evidence" value="ECO:0007669"/>
    <property type="project" value="TreeGrafter"/>
</dbReference>
<dbReference type="GO" id="GO:0007059">
    <property type="term" value="P:chromosome segregation"/>
    <property type="evidence" value="ECO:0007669"/>
    <property type="project" value="TreeGrafter"/>
</dbReference>
<dbReference type="STRING" id="299467.A0A443RX76"/>
<name>A0A443RX76_9ACAR</name>
<dbReference type="PROSITE" id="PS00107">
    <property type="entry name" value="PROTEIN_KINASE_ATP"/>
    <property type="match status" value="1"/>
</dbReference>
<sequence>PTFGASGSKPTSQSEDLAARYKRLEDSGLLRQLRHITVDEVEEDDESDKKAENLKCSEANSKYLGCEYQRVQKTLNKDFVFNVNMYKDALKNTKSANSENEKENCVASKELQNKTVDKVVNSAPLPIERSIVRQSKSEPELVNVNKNDEVDSVKHKAAVESNPVQINASLVKSSSTSKLSNSNENELKSFRINDKVYYKLNKLGQGGSSCVYQVYDPSTQKTLALKAVDLSKVDETTKKGFMNEIKLLLKLRHCERVVKLYDYCKVNSYQLIMIMEKGDSDLGSILRQFVETKNKYCLDPLIIKHYWKEMLKAVDEIHKLDVVHSDLKPVNFISVGGKLKLIDFGIANAIDNDQTSVIKDTQIGTVNYMAPESLSSKSDIRRKS</sequence>
<evidence type="ECO:0000256" key="1">
    <source>
        <dbReference type="ARBA" id="ARBA00022527"/>
    </source>
</evidence>
<dbReference type="AlphaFoldDB" id="A0A443RX76"/>
<dbReference type="SMART" id="SM00220">
    <property type="entry name" value="S_TKc"/>
    <property type="match status" value="1"/>
</dbReference>
<dbReference type="Proteomes" id="UP000288716">
    <property type="component" value="Unassembled WGS sequence"/>
</dbReference>
<feature type="non-terminal residue" evidence="8">
    <location>
        <position position="1"/>
    </location>
</feature>
<organism evidence="8 9">
    <name type="scientific">Leptotrombidium deliense</name>
    <dbReference type="NCBI Taxonomy" id="299467"/>
    <lineage>
        <taxon>Eukaryota</taxon>
        <taxon>Metazoa</taxon>
        <taxon>Ecdysozoa</taxon>
        <taxon>Arthropoda</taxon>
        <taxon>Chelicerata</taxon>
        <taxon>Arachnida</taxon>
        <taxon>Acari</taxon>
        <taxon>Acariformes</taxon>
        <taxon>Trombidiformes</taxon>
        <taxon>Prostigmata</taxon>
        <taxon>Anystina</taxon>
        <taxon>Parasitengona</taxon>
        <taxon>Trombiculoidea</taxon>
        <taxon>Trombiculidae</taxon>
        <taxon>Leptotrombidium</taxon>
    </lineage>
</organism>
<dbReference type="VEuPathDB" id="VectorBase:LDEU012057"/>
<feature type="domain" description="Protein kinase" evidence="7">
    <location>
        <begin position="197"/>
        <end position="384"/>
    </location>
</feature>
<keyword evidence="2" id="KW-0808">Transferase</keyword>
<evidence type="ECO:0000259" key="7">
    <source>
        <dbReference type="PROSITE" id="PS50011"/>
    </source>
</evidence>
<accession>A0A443RX76</accession>
<dbReference type="GO" id="GO:0034501">
    <property type="term" value="P:protein localization to kinetochore"/>
    <property type="evidence" value="ECO:0007669"/>
    <property type="project" value="TreeGrafter"/>
</dbReference>
<reference evidence="8 9" key="1">
    <citation type="journal article" date="2018" name="Gigascience">
        <title>Genomes of trombidid mites reveal novel predicted allergens and laterally-transferred genes associated with secondary metabolism.</title>
        <authorList>
            <person name="Dong X."/>
            <person name="Chaisiri K."/>
            <person name="Xia D."/>
            <person name="Armstrong S.D."/>
            <person name="Fang Y."/>
            <person name="Donnelly M.J."/>
            <person name="Kadowaki T."/>
            <person name="McGarry J.W."/>
            <person name="Darby A.C."/>
            <person name="Makepeace B.L."/>
        </authorList>
    </citation>
    <scope>NUCLEOTIDE SEQUENCE [LARGE SCALE GENOMIC DNA]</scope>
    <source>
        <strain evidence="8">UoL-UT</strain>
    </source>
</reference>
<keyword evidence="5 6" id="KW-0067">ATP-binding</keyword>
<dbReference type="Gene3D" id="3.30.200.20">
    <property type="entry name" value="Phosphorylase Kinase, domain 1"/>
    <property type="match status" value="1"/>
</dbReference>
<evidence type="ECO:0000313" key="9">
    <source>
        <dbReference type="Proteomes" id="UP000288716"/>
    </source>
</evidence>
<evidence type="ECO:0000256" key="6">
    <source>
        <dbReference type="PROSITE-ProRule" id="PRU10141"/>
    </source>
</evidence>
<dbReference type="GO" id="GO:0004674">
    <property type="term" value="F:protein serine/threonine kinase activity"/>
    <property type="evidence" value="ECO:0007669"/>
    <property type="project" value="UniProtKB-KW"/>
</dbReference>
<dbReference type="EMBL" id="NCKV01021022">
    <property type="protein sequence ID" value="RWS19983.1"/>
    <property type="molecule type" value="Genomic_DNA"/>
</dbReference>
<dbReference type="GO" id="GO:0000776">
    <property type="term" value="C:kinetochore"/>
    <property type="evidence" value="ECO:0007669"/>
    <property type="project" value="TreeGrafter"/>
</dbReference>
<dbReference type="Pfam" id="PF00069">
    <property type="entry name" value="Pkinase"/>
    <property type="match status" value="1"/>
</dbReference>
<dbReference type="InterPro" id="IPR011009">
    <property type="entry name" value="Kinase-like_dom_sf"/>
</dbReference>
<dbReference type="OrthoDB" id="20524at2759"/>
<keyword evidence="3 6" id="KW-0547">Nucleotide-binding</keyword>
<gene>
    <name evidence="8" type="ORF">B4U80_00558</name>
</gene>
<dbReference type="PANTHER" id="PTHR22974">
    <property type="entry name" value="MIXED LINEAGE PROTEIN KINASE"/>
    <property type="match status" value="1"/>
</dbReference>
<dbReference type="GO" id="GO:0005524">
    <property type="term" value="F:ATP binding"/>
    <property type="evidence" value="ECO:0007669"/>
    <property type="project" value="UniProtKB-UniRule"/>
</dbReference>
<dbReference type="GO" id="GO:0007094">
    <property type="term" value="P:mitotic spindle assembly checkpoint signaling"/>
    <property type="evidence" value="ECO:0007669"/>
    <property type="project" value="TreeGrafter"/>
</dbReference>
<dbReference type="GO" id="GO:0005634">
    <property type="term" value="C:nucleus"/>
    <property type="evidence" value="ECO:0007669"/>
    <property type="project" value="TreeGrafter"/>
</dbReference>
<evidence type="ECO:0000313" key="8">
    <source>
        <dbReference type="EMBL" id="RWS19983.1"/>
    </source>
</evidence>
<dbReference type="SUPFAM" id="SSF56112">
    <property type="entry name" value="Protein kinase-like (PK-like)"/>
    <property type="match status" value="1"/>
</dbReference>
<keyword evidence="9" id="KW-1185">Reference proteome</keyword>
<dbReference type="InterPro" id="IPR000719">
    <property type="entry name" value="Prot_kinase_dom"/>
</dbReference>
<evidence type="ECO:0000256" key="3">
    <source>
        <dbReference type="ARBA" id="ARBA00022741"/>
    </source>
</evidence>
<dbReference type="FunFam" id="3.30.200.20:FF:000131">
    <property type="entry name" value="Dual specificity protein kinase TTK"/>
    <property type="match status" value="1"/>
</dbReference>
<dbReference type="PANTHER" id="PTHR22974:SF21">
    <property type="entry name" value="DUAL SPECIFICITY PROTEIN KINASE TTK"/>
    <property type="match status" value="1"/>
</dbReference>
<keyword evidence="1" id="KW-0723">Serine/threonine-protein kinase</keyword>
<dbReference type="Gene3D" id="1.10.510.10">
    <property type="entry name" value="Transferase(Phosphotransferase) domain 1"/>
    <property type="match status" value="1"/>
</dbReference>
<protein>
    <submittedName>
        <fullName evidence="8">Protein kinase-like protein</fullName>
    </submittedName>
</protein>
<feature type="binding site" evidence="6">
    <location>
        <position position="226"/>
    </location>
    <ligand>
        <name>ATP</name>
        <dbReference type="ChEBI" id="CHEBI:30616"/>
    </ligand>
</feature>
<evidence type="ECO:0000256" key="2">
    <source>
        <dbReference type="ARBA" id="ARBA00022679"/>
    </source>
</evidence>
<evidence type="ECO:0000256" key="4">
    <source>
        <dbReference type="ARBA" id="ARBA00022777"/>
    </source>
</evidence>
<dbReference type="GO" id="GO:0004712">
    <property type="term" value="F:protein serine/threonine/tyrosine kinase activity"/>
    <property type="evidence" value="ECO:0007669"/>
    <property type="project" value="TreeGrafter"/>
</dbReference>
<proteinExistence type="predicted"/>